<dbReference type="Proteomes" id="UP000029858">
    <property type="component" value="Unassembled WGS sequence"/>
</dbReference>
<sequence>MDFQFAPDRNCWQTARADRFALIVDGNDYFRALRHALSAAREMAVMIGWDFDFELEMLPGESDADGNAPDGLPNAVGPFLEALVERRPNLDIYLLKWSGGALIAPGRLLPALRTWILSPENIHLAFDGRHPIGACHHQKIVVIDDALAFCGGIDVTAGRWDTPEHEAGDPRRQLRSGEIAQPWHDMSAVMTGPAAVALGELARARWDRADDGPMNETARGADAEALWPPGVTPDFEGGEVAIARTQPPEHDTPIVTEIEQLHLDAIRAAERTIYLESQYFAADGIAAAIADRLAEPDGPEVVVINPDAAQNAVEDAAMHVTRSMLMRKLQAVDRHGRFRLLYPVNAGGEAVYAHAKLLIADDRLLKVGSSNLDRRSMGFDTEADVALLATTEAERARIVAIRDERLAELLGRTPDEVAAAGGMISALGALNTEGRLRPIEPRDPGVLGAFLSRTRFFDPRYRRSAEARLGINGRHVGLALGLAAVAGIVLWQRAGQRRDGGSA</sequence>
<evidence type="ECO:0000256" key="3">
    <source>
        <dbReference type="ARBA" id="ARBA00018392"/>
    </source>
</evidence>
<keyword evidence="4" id="KW-0964">Secreted</keyword>
<dbReference type="GO" id="GO:0005886">
    <property type="term" value="C:plasma membrane"/>
    <property type="evidence" value="ECO:0007669"/>
    <property type="project" value="TreeGrafter"/>
</dbReference>
<dbReference type="EMBL" id="JRKQ01000030">
    <property type="protein sequence ID" value="KGJ22492.1"/>
    <property type="molecule type" value="Genomic_DNA"/>
</dbReference>
<keyword evidence="5" id="KW-0677">Repeat</keyword>
<dbReference type="CDD" id="cd09140">
    <property type="entry name" value="PLDc_vPLD1_2_like_bac_1"/>
    <property type="match status" value="1"/>
</dbReference>
<evidence type="ECO:0000256" key="6">
    <source>
        <dbReference type="ARBA" id="ARBA00022801"/>
    </source>
</evidence>
<dbReference type="PROSITE" id="PS50035">
    <property type="entry name" value="PLD"/>
    <property type="match status" value="2"/>
</dbReference>
<evidence type="ECO:0000256" key="1">
    <source>
        <dbReference type="ARBA" id="ARBA00003145"/>
    </source>
</evidence>
<dbReference type="Pfam" id="PF13091">
    <property type="entry name" value="PLDc_2"/>
    <property type="match status" value="1"/>
</dbReference>
<dbReference type="SUPFAM" id="SSF56024">
    <property type="entry name" value="Phospholipase D/nuclease"/>
    <property type="match status" value="2"/>
</dbReference>
<evidence type="ECO:0000256" key="7">
    <source>
        <dbReference type="ARBA" id="ARBA00023098"/>
    </source>
</evidence>
<dbReference type="GO" id="GO:0004630">
    <property type="term" value="F:phospholipase D activity"/>
    <property type="evidence" value="ECO:0007669"/>
    <property type="project" value="TreeGrafter"/>
</dbReference>
<dbReference type="AlphaFoldDB" id="A0A099GIZ3"/>
<keyword evidence="7" id="KW-0443">Lipid metabolism</keyword>
<dbReference type="GO" id="GO:0005576">
    <property type="term" value="C:extracellular region"/>
    <property type="evidence" value="ECO:0007669"/>
    <property type="project" value="UniProtKB-SubCell"/>
</dbReference>
<feature type="domain" description="PLD phosphodiesterase" evidence="9">
    <location>
        <begin position="132"/>
        <end position="159"/>
    </location>
</feature>
<dbReference type="GO" id="GO:0009395">
    <property type="term" value="P:phospholipid catabolic process"/>
    <property type="evidence" value="ECO:0007669"/>
    <property type="project" value="TreeGrafter"/>
</dbReference>
<comment type="function">
    <text evidence="1">Could be a virulence factor.</text>
</comment>
<reference evidence="10 11" key="1">
    <citation type="submission" date="2014-09" db="EMBL/GenBank/DDBJ databases">
        <authorList>
            <person name="McGinnis J.M."/>
            <person name="Wolfgang W.J."/>
        </authorList>
    </citation>
    <scope>NUCLEOTIDE SEQUENCE [LARGE SCALE GENOMIC DNA]</scope>
    <source>
        <strain evidence="10 11">5503</strain>
    </source>
</reference>
<dbReference type="RefSeq" id="WP_036708900.1">
    <property type="nucleotide sequence ID" value="NZ_JRKQ01000030.1"/>
</dbReference>
<dbReference type="InterPro" id="IPR001736">
    <property type="entry name" value="PLipase_D/transphosphatidylase"/>
</dbReference>
<reference evidence="10 11" key="2">
    <citation type="submission" date="2014-10" db="EMBL/GenBank/DDBJ databases">
        <title>Paracoccus sanguinis sp. nov., isolated from clinical specimens of New York State patients.</title>
        <authorList>
            <person name="Mingle L.A."/>
            <person name="Cole J.A."/>
            <person name="Lapierre P."/>
            <person name="Musser K.A."/>
        </authorList>
    </citation>
    <scope>NUCLEOTIDE SEQUENCE [LARGE SCALE GENOMIC DNA]</scope>
    <source>
        <strain evidence="10 11">5503</strain>
    </source>
</reference>
<gene>
    <name evidence="10" type="ORF">IX56_07770</name>
</gene>
<dbReference type="Gene3D" id="3.30.870.10">
    <property type="entry name" value="Endonuclease Chain A"/>
    <property type="match status" value="2"/>
</dbReference>
<proteinExistence type="predicted"/>
<evidence type="ECO:0000313" key="10">
    <source>
        <dbReference type="EMBL" id="KGJ22492.1"/>
    </source>
</evidence>
<name>A0A099GIZ3_9RHOB</name>
<organism evidence="10 11">
    <name type="scientific">Paracoccus sanguinis</name>
    <dbReference type="NCBI Taxonomy" id="1545044"/>
    <lineage>
        <taxon>Bacteria</taxon>
        <taxon>Pseudomonadati</taxon>
        <taxon>Pseudomonadota</taxon>
        <taxon>Alphaproteobacteria</taxon>
        <taxon>Rhodobacterales</taxon>
        <taxon>Paracoccaceae</taxon>
        <taxon>Paracoccus</taxon>
    </lineage>
</organism>
<evidence type="ECO:0000256" key="8">
    <source>
        <dbReference type="ARBA" id="ARBA00029594"/>
    </source>
</evidence>
<feature type="domain" description="PLD phosphodiesterase" evidence="9">
    <location>
        <begin position="349"/>
        <end position="376"/>
    </location>
</feature>
<dbReference type="Pfam" id="PF00614">
    <property type="entry name" value="PLDc"/>
    <property type="match status" value="1"/>
</dbReference>
<evidence type="ECO:0000259" key="9">
    <source>
        <dbReference type="PROSITE" id="PS50035"/>
    </source>
</evidence>
<keyword evidence="6" id="KW-0378">Hydrolase</keyword>
<dbReference type="PANTHER" id="PTHR18896">
    <property type="entry name" value="PHOSPHOLIPASE D"/>
    <property type="match status" value="1"/>
</dbReference>
<evidence type="ECO:0000256" key="4">
    <source>
        <dbReference type="ARBA" id="ARBA00022525"/>
    </source>
</evidence>
<accession>A0A099GIZ3</accession>
<comment type="caution">
    <text evidence="10">The sequence shown here is derived from an EMBL/GenBank/DDBJ whole genome shotgun (WGS) entry which is preliminary data.</text>
</comment>
<dbReference type="CDD" id="cd09143">
    <property type="entry name" value="PLDc_vPLD1_2_like_bac_2"/>
    <property type="match status" value="1"/>
</dbReference>
<evidence type="ECO:0000256" key="2">
    <source>
        <dbReference type="ARBA" id="ARBA00004613"/>
    </source>
</evidence>
<comment type="subcellular location">
    <subcellularLocation>
        <location evidence="2">Secreted</location>
    </subcellularLocation>
</comment>
<dbReference type="InterPro" id="IPR015679">
    <property type="entry name" value="PLipase_D_fam"/>
</dbReference>
<protein>
    <recommendedName>
        <fullName evidence="3">Phospholipase D</fullName>
    </recommendedName>
    <alternativeName>
        <fullName evidence="8">Choline phosphatase</fullName>
    </alternativeName>
</protein>
<dbReference type="PANTHER" id="PTHR18896:SF60">
    <property type="entry name" value="PHOSPHOLIPASE D"/>
    <property type="match status" value="1"/>
</dbReference>
<evidence type="ECO:0000313" key="11">
    <source>
        <dbReference type="Proteomes" id="UP000029858"/>
    </source>
</evidence>
<evidence type="ECO:0000256" key="5">
    <source>
        <dbReference type="ARBA" id="ARBA00022737"/>
    </source>
</evidence>
<dbReference type="InterPro" id="IPR025202">
    <property type="entry name" value="PLD-like_dom"/>
</dbReference>
<dbReference type="SMART" id="SM00155">
    <property type="entry name" value="PLDc"/>
    <property type="match status" value="2"/>
</dbReference>